<reference evidence="1" key="1">
    <citation type="submission" date="2021-02" db="EMBL/GenBank/DDBJ databases">
        <authorList>
            <person name="Nowell W R."/>
        </authorList>
    </citation>
    <scope>NUCLEOTIDE SEQUENCE</scope>
</reference>
<sequence>MSTAFAVVLRPARVERPLCDRLYNTLHRIENIRIPYVLPNLCLVSLDMPSFIYTDPTIGDITVSKEQWLKEVFKLSSDSLSVNETELLQSRYDYITRVPPKIDAVNLDYLPRSLFNNDQKLHLYTILRHESSQQYFESLQAAIKELLSNGGKRLPGSRCSPLFIRPAELIGLMSDLIGVLNENKMSHADALINRYLCNRFTSEIVEIQIAQFKEELYAYVLNTVCTAMKNRQTPETGSEINETDAKIKQERDRLVTKYLGTMIRIARYQICGLDSSLSDSYVDADQQNKAFLDLPRLIQHEFDNIRAQMNGYQEPELLVVQMRTNLTIEDLRRQEDEQRKLLIQIKKELENKRDLVHRQKRINISLNDAKPVKYGLAPCGECGRRGGAYNIVHEKAECIHGQQGNFYYYYHGNELMVCDTCKAVIKIKATPINCGRCRTERRVTRIYEYEELYK</sequence>
<comment type="caution">
    <text evidence="1">The sequence shown here is derived from an EMBL/GenBank/DDBJ whole genome shotgun (WGS) entry which is preliminary data.</text>
</comment>
<dbReference type="EMBL" id="CAJNOL010006693">
    <property type="protein sequence ID" value="CAF1620736.1"/>
    <property type="molecule type" value="Genomic_DNA"/>
</dbReference>
<dbReference type="EMBL" id="CAJNOH010005210">
    <property type="protein sequence ID" value="CAF1392063.1"/>
    <property type="molecule type" value="Genomic_DNA"/>
</dbReference>
<protein>
    <submittedName>
        <fullName evidence="1">Uncharacterized protein</fullName>
    </submittedName>
</protein>
<organism evidence="1 3">
    <name type="scientific">Rotaria sordida</name>
    <dbReference type="NCBI Taxonomy" id="392033"/>
    <lineage>
        <taxon>Eukaryota</taxon>
        <taxon>Metazoa</taxon>
        <taxon>Spiralia</taxon>
        <taxon>Gnathifera</taxon>
        <taxon>Rotifera</taxon>
        <taxon>Eurotatoria</taxon>
        <taxon>Bdelloidea</taxon>
        <taxon>Philodinida</taxon>
        <taxon>Philodinidae</taxon>
        <taxon>Rotaria</taxon>
    </lineage>
</organism>
<name>A0A815KEA4_9BILA</name>
<dbReference type="Proteomes" id="UP000663854">
    <property type="component" value="Unassembled WGS sequence"/>
</dbReference>
<evidence type="ECO:0000313" key="3">
    <source>
        <dbReference type="Proteomes" id="UP000663854"/>
    </source>
</evidence>
<evidence type="ECO:0000313" key="4">
    <source>
        <dbReference type="Proteomes" id="UP000663870"/>
    </source>
</evidence>
<dbReference type="AlphaFoldDB" id="A0A815KEA4"/>
<proteinExistence type="predicted"/>
<evidence type="ECO:0000313" key="2">
    <source>
        <dbReference type="EMBL" id="CAF1620736.1"/>
    </source>
</evidence>
<dbReference type="Proteomes" id="UP000663870">
    <property type="component" value="Unassembled WGS sequence"/>
</dbReference>
<keyword evidence="4" id="KW-1185">Reference proteome</keyword>
<accession>A0A815KEA4</accession>
<gene>
    <name evidence="2" type="ORF">JXQ802_LOCUS50558</name>
    <name evidence="1" type="ORF">PYM288_LOCUS34384</name>
</gene>
<evidence type="ECO:0000313" key="1">
    <source>
        <dbReference type="EMBL" id="CAF1392063.1"/>
    </source>
</evidence>